<feature type="domain" description="DUF4082" evidence="5">
    <location>
        <begin position="1180"/>
        <end position="1320"/>
    </location>
</feature>
<dbReference type="Pfam" id="PF20254">
    <property type="entry name" value="DMFA2_C"/>
    <property type="match status" value="1"/>
</dbReference>
<dbReference type="Gene3D" id="2.60.40.1220">
    <property type="match status" value="1"/>
</dbReference>
<dbReference type="SUPFAM" id="SSF81296">
    <property type="entry name" value="E set domains"/>
    <property type="match status" value="1"/>
</dbReference>
<feature type="domain" description="DUF4082" evidence="5">
    <location>
        <begin position="1442"/>
        <end position="1583"/>
    </location>
</feature>
<accession>A0A6P0HL86</accession>
<keyword evidence="1 3" id="KW-0732">Signal</keyword>
<comment type="caution">
    <text evidence="7">The sequence shown here is derived from an EMBL/GenBank/DDBJ whole genome shotgun (WGS) entry which is preliminary data.</text>
</comment>
<dbReference type="InterPro" id="IPR014755">
    <property type="entry name" value="Cu-Rt/internalin_Ig-like"/>
</dbReference>
<dbReference type="InterPro" id="IPR014756">
    <property type="entry name" value="Ig_E-set"/>
</dbReference>
<dbReference type="InterPro" id="IPR025141">
    <property type="entry name" value="DUF4082"/>
</dbReference>
<feature type="signal peptide" evidence="3">
    <location>
        <begin position="1"/>
        <end position="29"/>
    </location>
</feature>
<gene>
    <name evidence="7" type="ORF">G3T38_14230</name>
</gene>
<feature type="compositionally biased region" description="Polar residues" evidence="2">
    <location>
        <begin position="1370"/>
        <end position="1381"/>
    </location>
</feature>
<feature type="domain" description="SbsA Ig-like" evidence="4">
    <location>
        <begin position="1068"/>
        <end position="1165"/>
    </location>
</feature>
<dbReference type="Proteomes" id="UP000468687">
    <property type="component" value="Unassembled WGS sequence"/>
</dbReference>
<dbReference type="Pfam" id="PF13313">
    <property type="entry name" value="DUF4082"/>
    <property type="match status" value="4"/>
</dbReference>
<feature type="domain" description="SbsA Ig-like" evidence="4">
    <location>
        <begin position="1329"/>
        <end position="1425"/>
    </location>
</feature>
<proteinExistence type="predicted"/>
<dbReference type="InterPro" id="IPR046540">
    <property type="entry name" value="DMFA2_C"/>
</dbReference>
<evidence type="ECO:0000313" key="8">
    <source>
        <dbReference type="Proteomes" id="UP000468687"/>
    </source>
</evidence>
<organism evidence="7 8">
    <name type="scientific">Nocardioides zeae</name>
    <dbReference type="NCBI Taxonomy" id="1457234"/>
    <lineage>
        <taxon>Bacteria</taxon>
        <taxon>Bacillati</taxon>
        <taxon>Actinomycetota</taxon>
        <taxon>Actinomycetes</taxon>
        <taxon>Propionibacteriales</taxon>
        <taxon>Nocardioidaceae</taxon>
        <taxon>Nocardioides</taxon>
    </lineage>
</organism>
<feature type="domain" description="N,N-dimethylformamidase beta subunit-like C-terminal" evidence="6">
    <location>
        <begin position="104"/>
        <end position="500"/>
    </location>
</feature>
<evidence type="ECO:0000259" key="4">
    <source>
        <dbReference type="Pfam" id="PF13205"/>
    </source>
</evidence>
<feature type="chain" id="PRO_5038798369" evidence="3">
    <location>
        <begin position="30"/>
        <end position="1591"/>
    </location>
</feature>
<evidence type="ECO:0000313" key="7">
    <source>
        <dbReference type="EMBL" id="NEN79438.1"/>
    </source>
</evidence>
<evidence type="ECO:0000259" key="5">
    <source>
        <dbReference type="Pfam" id="PF13313"/>
    </source>
</evidence>
<evidence type="ECO:0000256" key="3">
    <source>
        <dbReference type="SAM" id="SignalP"/>
    </source>
</evidence>
<keyword evidence="8" id="KW-1185">Reference proteome</keyword>
<dbReference type="InterPro" id="IPR032812">
    <property type="entry name" value="SbsA_Ig"/>
</dbReference>
<evidence type="ECO:0000259" key="6">
    <source>
        <dbReference type="Pfam" id="PF20254"/>
    </source>
</evidence>
<dbReference type="Pfam" id="PF13205">
    <property type="entry name" value="Big_5"/>
    <property type="match status" value="3"/>
</dbReference>
<evidence type="ECO:0000256" key="1">
    <source>
        <dbReference type="ARBA" id="ARBA00022729"/>
    </source>
</evidence>
<feature type="domain" description="DUF4082" evidence="5">
    <location>
        <begin position="649"/>
        <end position="793"/>
    </location>
</feature>
<name>A0A6P0HL86_9ACTN</name>
<protein>
    <submittedName>
        <fullName evidence="7">DUF4082 domain-containing protein</fullName>
    </submittedName>
</protein>
<evidence type="ECO:0000256" key="2">
    <source>
        <dbReference type="SAM" id="MobiDB-lite"/>
    </source>
</evidence>
<reference evidence="7 8" key="1">
    <citation type="journal article" date="2014" name="Int. J. Syst. Evol. Microbiol.">
        <title>Nocardioides zeae sp. nov., isolated from the stem of Zea mays.</title>
        <authorList>
            <person name="Glaeser S.P."/>
            <person name="McInroy J.A."/>
            <person name="Busse H.J."/>
            <person name="Kampfer P."/>
        </authorList>
    </citation>
    <scope>NUCLEOTIDE SEQUENCE [LARGE SCALE GENOMIC DNA]</scope>
    <source>
        <strain evidence="7 8">JCM 30728</strain>
    </source>
</reference>
<feature type="domain" description="DUF4082" evidence="5">
    <location>
        <begin position="920"/>
        <end position="1058"/>
    </location>
</feature>
<feature type="region of interest" description="Disordered" evidence="2">
    <location>
        <begin position="1367"/>
        <end position="1389"/>
    </location>
</feature>
<dbReference type="Gene3D" id="2.60.40.650">
    <property type="match status" value="1"/>
</dbReference>
<dbReference type="EMBL" id="JAAGXA010000009">
    <property type="protein sequence ID" value="NEN79438.1"/>
    <property type="molecule type" value="Genomic_DNA"/>
</dbReference>
<feature type="domain" description="SbsA Ig-like" evidence="4">
    <location>
        <begin position="801"/>
        <end position="901"/>
    </location>
</feature>
<dbReference type="RefSeq" id="WP_163772966.1">
    <property type="nucleotide sequence ID" value="NZ_JAAGXA010000009.1"/>
</dbReference>
<sequence>MIPRRSGAPAAPAVLLVLVLAVASTLASAVAPARGAALASAAADPCAAGGSVIACENAKPGTPPETWDIDGAGDASIQGFATDISVDLGDRVDFKVDTDARAYRITIYRTGWYGGAGAREIARVSPSAPLPQVQPECISDPATELYDCGSWGVSASWTVPTTAVSGVYVARLERTDTGGASHITFVVRNDASTSDVVFQTSDTTWQAYNTYGGADFYTGAANGRAHKISYNRPMLTRGGIGGRDFYFANEYPMVRYLERNGYDVTYQAGVDTDRGGALLRNHRVFLSVGHDEYWSGAQRAHVEAARDAGVHLMFLSGNEAYWRTRWEPSADPSRTAYRTLVSYKETWSRAKIDPSSEWTGTWRDPRYAPTTAGAGRPENALTGTAYMVNYSDLALRVSAAEGRLRLWRGTSLAGLASGTTATLAPHTVGYESNEDLDNGHRPPGLVRLSTTTGAVPEYLQDYGNTVAPGTTRHHLTLYRAPSGALVFSAGSVQWSWGLDGEHDSPSAPQPPDVRMQQAQVNLLADMGVQPATLQTGLVRATASTDTVGPTVSVTSPTAGAAVPNGQVVRYAGTATDTGGGRVAGVEVSTDGGATWHPAVGTTSWTYDQVQTGVGSVPLQVRAVDDSARIGAAVTRAVQVSCPCSLLGATVPTVPAATDTGAVELGLRFTPTRDAFVTGVRFYKGSGNTGTHTGTLWSAIGSPLATATFTSETTTGWQTVRFAAPVPVAAGEAYVVSYSAPVGRYAVKEDAFSAAGLRADPLSVAGGYGAPPAGVFAAVGDFPDRSYGNSHYFVDPLVVLTDDSPLVLDQRSPLPGSSSVAASAVVAARFSRPVVASTVAVRVTDARGATVAGTTSYDAGTRTVTFRPSAPLAGFVRHDVTVSGRDSAGVGPGTTAAWSFTTARPASAPGVCPCSLFDEGTTPTLLEDVDTAAVTLGVRFRPSVDATVTAIRFYKGPRNTGTHTGTLWRADGTALATGTFTNESTSGWQTLVLATPVAIDAGAEYVASYRAPGGRYAASPNAFATADLSRGPLQVGGAAGAYTYGSGFPSSSSSTSYLVDVVVERREPPLAVVAQTPAPGAVQVASSAPVGITLSAPLASGYRIALTQAGDGTALAGTTTPTADGTGLRLAPDAPLPPDTELRVTVTGLRSQGGATLADQTWTFRTQPAGAVAEQTLFGAVVPQVAAVDESAPVELGVAFRTLRPGRITQLRFFKGPGNDGVHVASLWDASGQRLARVTVAGESAAGWQTASLSTPVVVQPGQDYVVSYLAPRGHYAVTPGFFEQPHAAGDLVTSPGANGRYLYGAAGGLPVHSWGATNYFADVTFVPDPRAVSVEESSPEPGATGVPRDTDVTVRLSVPVASGTLELRDGTTSVAGSSTRSTDGRGLTLDPAEPLAPGTTYTATLAGVRSTEGVALATTTWTFRTEEAAATPAATYNLFGGTVPAVAAVDDSAAVELGVVVTPTTTGDVTRIRFHKGAGNTGTHVGSVWTLDGRLLGRVTFTGESATGWQSAALATPVRLTAGTAYVVSYLAPRGHYSVTSGGLRSGAVSGPLTAAAADNGRYVYGAGGGFPTRSWNATNYFVDLEFQPAG</sequence>